<dbReference type="SUPFAM" id="SSF53474">
    <property type="entry name" value="alpha/beta-Hydrolases"/>
    <property type="match status" value="2"/>
</dbReference>
<dbReference type="Proteomes" id="UP001428341">
    <property type="component" value="Unassembled WGS sequence"/>
</dbReference>
<accession>A0AAP0MX11</accession>
<feature type="domain" description="Serine aminopeptidase S33" evidence="1">
    <location>
        <begin position="112"/>
        <end position="281"/>
    </location>
</feature>
<dbReference type="InterPro" id="IPR029058">
    <property type="entry name" value="AB_hydrolase_fold"/>
</dbReference>
<dbReference type="PANTHER" id="PTHR11614">
    <property type="entry name" value="PHOSPHOLIPASE-RELATED"/>
    <property type="match status" value="1"/>
</dbReference>
<dbReference type="InterPro" id="IPR051044">
    <property type="entry name" value="MAG_DAG_Lipase"/>
</dbReference>
<sequence length="614" mass="69120">MSHPISQANENSPYGDLTREEFYKKHQIIHEESFMLNERKMKLFTQTWRPEYCANNNHLHHQQFKGLVAMVHGYAADSSWISELTAVAIAKLGFLVCALDLQGHGQSDGYPVKSQNPKLPSFLYGESLGGAICILISLHQKYGWDGLILNGSMCGISSKFKPTWPLEKLLPVAALFAPTWKVVVTKPVASKSFKEEWKRRLVAKNPNRRSSGKPPAATALEFLRVCKYIGTHCHELEVPLIILHGEDDVVCDPEADRFVYESAASKDKTLKILPGMWHMLIEMKMSHPISQANENSPYGDLTREEFYKKHQIIHEESFMLNKRKMKLFTQTWRPEYCANSNHLHHQQFKGLVAMVHGYTADSSWISELTAVAIAKLGFLVCALDLQGHGQSDGYPGHIPNIQHVVQDCTQFFDSVKSQNPKLPSFLYGESLGGAICILISLQQKYGWDGLILNGSMCGISSKFKPTWPLEKLLPVAALFAPTWKVVVTKPVASKSFKEEWKRRLVAKNPNRRSSGKPPAATALEFLRVCKYIGTHCHELEVPLIILHGEDDVVCDPEAARFVYESAASKDKILKILPGMWHMLIGETGENVELVFGTILSWIQERAVKSKSFII</sequence>
<dbReference type="InterPro" id="IPR000073">
    <property type="entry name" value="AB_hydrolase_1"/>
</dbReference>
<feature type="domain" description="Serine aminopeptidase S33" evidence="1">
    <location>
        <begin position="347"/>
        <end position="587"/>
    </location>
</feature>
<gene>
    <name evidence="2" type="ORF">WN944_011966</name>
</gene>
<keyword evidence="3" id="KW-1185">Reference proteome</keyword>
<comment type="caution">
    <text evidence="2">The sequence shown here is derived from an EMBL/GenBank/DDBJ whole genome shotgun (WGS) entry which is preliminary data.</text>
</comment>
<evidence type="ECO:0000259" key="1">
    <source>
        <dbReference type="Pfam" id="PF12146"/>
    </source>
</evidence>
<dbReference type="Pfam" id="PF12146">
    <property type="entry name" value="Hydrolase_4"/>
    <property type="match status" value="3"/>
</dbReference>
<dbReference type="InterPro" id="IPR022742">
    <property type="entry name" value="Hydrolase_4"/>
</dbReference>
<reference evidence="2 3" key="1">
    <citation type="submission" date="2024-05" db="EMBL/GenBank/DDBJ databases">
        <title>Haplotype-resolved chromosome-level genome assembly of Huyou (Citrus changshanensis).</title>
        <authorList>
            <person name="Miao C."/>
            <person name="Chen W."/>
            <person name="Wu Y."/>
            <person name="Wang L."/>
            <person name="Zhao S."/>
            <person name="Grierson D."/>
            <person name="Xu C."/>
            <person name="Chen K."/>
        </authorList>
    </citation>
    <scope>NUCLEOTIDE SEQUENCE [LARGE SCALE GENOMIC DNA]</scope>
    <source>
        <strain evidence="2">01-14</strain>
        <tissue evidence="2">Leaf</tissue>
    </source>
</reference>
<protein>
    <recommendedName>
        <fullName evidence="1">Serine aminopeptidase S33 domain-containing protein</fullName>
    </recommendedName>
</protein>
<name>A0AAP0MX11_9ROSI</name>
<evidence type="ECO:0000313" key="3">
    <source>
        <dbReference type="Proteomes" id="UP001428341"/>
    </source>
</evidence>
<proteinExistence type="predicted"/>
<dbReference type="PRINTS" id="PR00111">
    <property type="entry name" value="ABHYDROLASE"/>
</dbReference>
<dbReference type="AlphaFoldDB" id="A0AAP0MX11"/>
<dbReference type="EMBL" id="JBCGBO010000002">
    <property type="protein sequence ID" value="KAK9223521.1"/>
    <property type="molecule type" value="Genomic_DNA"/>
</dbReference>
<organism evidence="2 3">
    <name type="scientific">Citrus x changshan-huyou</name>
    <dbReference type="NCBI Taxonomy" id="2935761"/>
    <lineage>
        <taxon>Eukaryota</taxon>
        <taxon>Viridiplantae</taxon>
        <taxon>Streptophyta</taxon>
        <taxon>Embryophyta</taxon>
        <taxon>Tracheophyta</taxon>
        <taxon>Spermatophyta</taxon>
        <taxon>Magnoliopsida</taxon>
        <taxon>eudicotyledons</taxon>
        <taxon>Gunneridae</taxon>
        <taxon>Pentapetalae</taxon>
        <taxon>rosids</taxon>
        <taxon>malvids</taxon>
        <taxon>Sapindales</taxon>
        <taxon>Rutaceae</taxon>
        <taxon>Aurantioideae</taxon>
        <taxon>Citrus</taxon>
    </lineage>
</organism>
<evidence type="ECO:0000313" key="2">
    <source>
        <dbReference type="EMBL" id="KAK9223521.1"/>
    </source>
</evidence>
<feature type="domain" description="Serine aminopeptidase S33" evidence="1">
    <location>
        <begin position="63"/>
        <end position="110"/>
    </location>
</feature>
<dbReference type="Gene3D" id="3.40.50.1820">
    <property type="entry name" value="alpha/beta hydrolase"/>
    <property type="match status" value="2"/>
</dbReference>